<dbReference type="GO" id="GO:0005615">
    <property type="term" value="C:extracellular space"/>
    <property type="evidence" value="ECO:0007669"/>
    <property type="project" value="UniProtKB-ARBA"/>
</dbReference>
<accession>A0A9Q0RL70</accession>
<evidence type="ECO:0000256" key="1">
    <source>
        <dbReference type="ARBA" id="ARBA00022729"/>
    </source>
</evidence>
<evidence type="ECO:0000313" key="8">
    <source>
        <dbReference type="Proteomes" id="UP001142055"/>
    </source>
</evidence>
<evidence type="ECO:0000313" key="7">
    <source>
        <dbReference type="EMBL" id="KAJ6217046.1"/>
    </source>
</evidence>
<evidence type="ECO:0000256" key="3">
    <source>
        <dbReference type="ARBA" id="ARBA00023180"/>
    </source>
</evidence>
<feature type="compositionally biased region" description="Low complexity" evidence="4">
    <location>
        <begin position="137"/>
        <end position="147"/>
    </location>
</feature>
<feature type="domain" description="Spaetzle" evidence="6">
    <location>
        <begin position="255"/>
        <end position="349"/>
    </location>
</feature>
<sequence>MQSLLIHSTQEKMSSPSMPMLTLILILLFANVFIGPSHQNPVQQQTQPTRYNKTCITENVDNGTLIISSNMVVQSEPESQSATAQFNERRRDMFFEDYNIKQIEVIDTSVITNRSSSEQRPSPTVTHHPELSVLPEPSILSPSNSSSISTSSLEAVAAAAATASEDSIQDVSHYFPNAIQPQRPNVLLPKLEASGRPSCVQTPDDTFCEVVDNYPNKTSIKSEIDLSPQQFNDIFGSKEIDGRKSYADSETDEESVCRKVPRVIYPQMAKNQANQWVYVVNEVEYTQAVVAEICEKPGKPCTHLENMPMGMYSRCKQKYSYKRLLALHPTEKRTYPDAFKFPSCCSCYIKYLDDYLGRSNFRKVDVAETSPARDARTMVSRVENDATNATNFVVDSNMTVNQSNIEILSQKDQNEMENLHEQTNSTNI</sequence>
<evidence type="ECO:0000256" key="4">
    <source>
        <dbReference type="SAM" id="MobiDB-lite"/>
    </source>
</evidence>
<reference evidence="7" key="1">
    <citation type="submission" date="2022-12" db="EMBL/GenBank/DDBJ databases">
        <title>Genome assemblies of Blomia tropicalis.</title>
        <authorList>
            <person name="Cui Y."/>
        </authorList>
    </citation>
    <scope>NUCLEOTIDE SEQUENCE</scope>
    <source>
        <tissue evidence="7">Adult mites</tissue>
    </source>
</reference>
<dbReference type="OMA" id="DMFFEDY"/>
<dbReference type="GO" id="GO:0008083">
    <property type="term" value="F:growth factor activity"/>
    <property type="evidence" value="ECO:0007669"/>
    <property type="project" value="TreeGrafter"/>
</dbReference>
<keyword evidence="1 5" id="KW-0732">Signal</keyword>
<organism evidence="7 8">
    <name type="scientific">Blomia tropicalis</name>
    <name type="common">Mite</name>
    <dbReference type="NCBI Taxonomy" id="40697"/>
    <lineage>
        <taxon>Eukaryota</taxon>
        <taxon>Metazoa</taxon>
        <taxon>Ecdysozoa</taxon>
        <taxon>Arthropoda</taxon>
        <taxon>Chelicerata</taxon>
        <taxon>Arachnida</taxon>
        <taxon>Acari</taxon>
        <taxon>Acariformes</taxon>
        <taxon>Sarcoptiformes</taxon>
        <taxon>Astigmata</taxon>
        <taxon>Glycyphagoidea</taxon>
        <taxon>Echimyopodidae</taxon>
        <taxon>Blomia</taxon>
    </lineage>
</organism>
<dbReference type="EMBL" id="JAPWDV010000003">
    <property type="protein sequence ID" value="KAJ6217046.1"/>
    <property type="molecule type" value="Genomic_DNA"/>
</dbReference>
<feature type="signal peptide" evidence="5">
    <location>
        <begin position="1"/>
        <end position="39"/>
    </location>
</feature>
<gene>
    <name evidence="7" type="ORF">RDWZM_008203</name>
</gene>
<dbReference type="AlphaFoldDB" id="A0A9Q0RL70"/>
<protein>
    <recommendedName>
        <fullName evidence="6">Spaetzle domain-containing protein</fullName>
    </recommendedName>
</protein>
<dbReference type="Pfam" id="PF16077">
    <property type="entry name" value="Spaetzle"/>
    <property type="match status" value="1"/>
</dbReference>
<feature type="compositionally biased region" description="Polar residues" evidence="4">
    <location>
        <begin position="112"/>
        <end position="125"/>
    </location>
</feature>
<evidence type="ECO:0000259" key="6">
    <source>
        <dbReference type="Pfam" id="PF16077"/>
    </source>
</evidence>
<name>A0A9Q0RL70_BLOTA</name>
<keyword evidence="3" id="KW-0325">Glycoprotein</keyword>
<dbReference type="Proteomes" id="UP001142055">
    <property type="component" value="Chromosome 3"/>
</dbReference>
<dbReference type="InterPro" id="IPR052444">
    <property type="entry name" value="Spz/Toll_ligand-like"/>
</dbReference>
<dbReference type="InterPro" id="IPR032104">
    <property type="entry name" value="Spaetzle"/>
</dbReference>
<dbReference type="InterPro" id="IPR029034">
    <property type="entry name" value="Cystine-knot_cytokine"/>
</dbReference>
<comment type="caution">
    <text evidence="7">The sequence shown here is derived from an EMBL/GenBank/DDBJ whole genome shotgun (WGS) entry which is preliminary data.</text>
</comment>
<feature type="region of interest" description="Disordered" evidence="4">
    <location>
        <begin position="112"/>
        <end position="147"/>
    </location>
</feature>
<dbReference type="GO" id="GO:0045087">
    <property type="term" value="P:innate immune response"/>
    <property type="evidence" value="ECO:0007669"/>
    <property type="project" value="TreeGrafter"/>
</dbReference>
<dbReference type="GO" id="GO:0021556">
    <property type="term" value="P:central nervous system formation"/>
    <property type="evidence" value="ECO:0007669"/>
    <property type="project" value="TreeGrafter"/>
</dbReference>
<evidence type="ECO:0000256" key="2">
    <source>
        <dbReference type="ARBA" id="ARBA00023157"/>
    </source>
</evidence>
<dbReference type="PANTHER" id="PTHR23199:SF12">
    <property type="entry name" value="NEUROTROPHIN 1-RELATED"/>
    <property type="match status" value="1"/>
</dbReference>
<proteinExistence type="predicted"/>
<dbReference type="SUPFAM" id="SSF57501">
    <property type="entry name" value="Cystine-knot cytokines"/>
    <property type="match status" value="1"/>
</dbReference>
<keyword evidence="2" id="KW-1015">Disulfide bond</keyword>
<dbReference type="PANTHER" id="PTHR23199">
    <property type="entry name" value="NEUROTROPHIN 1-RELATED"/>
    <property type="match status" value="1"/>
</dbReference>
<evidence type="ECO:0000256" key="5">
    <source>
        <dbReference type="SAM" id="SignalP"/>
    </source>
</evidence>
<feature type="chain" id="PRO_5040322625" description="Spaetzle domain-containing protein" evidence="5">
    <location>
        <begin position="40"/>
        <end position="428"/>
    </location>
</feature>
<dbReference type="Gene3D" id="2.10.90.10">
    <property type="entry name" value="Cystine-knot cytokines"/>
    <property type="match status" value="1"/>
</dbReference>
<dbReference type="GO" id="GO:0005121">
    <property type="term" value="F:Toll binding"/>
    <property type="evidence" value="ECO:0007669"/>
    <property type="project" value="TreeGrafter"/>
</dbReference>
<keyword evidence="8" id="KW-1185">Reference proteome</keyword>